<evidence type="ECO:0000256" key="6">
    <source>
        <dbReference type="PROSITE-ProRule" id="PRU00068"/>
    </source>
</evidence>
<feature type="disulfide bond" evidence="6">
    <location>
        <begin position="521"/>
        <end position="541"/>
    </location>
</feature>
<evidence type="ECO:0000256" key="9">
    <source>
        <dbReference type="SAM" id="SignalP"/>
    </source>
</evidence>
<evidence type="ECO:0000259" key="11">
    <source>
        <dbReference type="PROSITE" id="PS50215"/>
    </source>
</evidence>
<dbReference type="InterPro" id="IPR006586">
    <property type="entry name" value="ADAM_Cys-rich"/>
</dbReference>
<dbReference type="InterPro" id="IPR036436">
    <property type="entry name" value="Disintegrin_dom_sf"/>
</dbReference>
<evidence type="ECO:0000256" key="1">
    <source>
        <dbReference type="ARBA" id="ARBA00004479"/>
    </source>
</evidence>
<protein>
    <submittedName>
        <fullName evidence="12">Uncharacterized protein</fullName>
    </submittedName>
</protein>
<keyword evidence="7" id="KW-0862">Zinc</keyword>
<feature type="signal peptide" evidence="9">
    <location>
        <begin position="1"/>
        <end position="23"/>
    </location>
</feature>
<dbReference type="PROSITE" id="PS00427">
    <property type="entry name" value="DISINTEGRIN_1"/>
    <property type="match status" value="1"/>
</dbReference>
<organism evidence="12 13">
    <name type="scientific">Elysia crispata</name>
    <name type="common">lettuce slug</name>
    <dbReference type="NCBI Taxonomy" id="231223"/>
    <lineage>
        <taxon>Eukaryota</taxon>
        <taxon>Metazoa</taxon>
        <taxon>Spiralia</taxon>
        <taxon>Lophotrochozoa</taxon>
        <taxon>Mollusca</taxon>
        <taxon>Gastropoda</taxon>
        <taxon>Heterobranchia</taxon>
        <taxon>Euthyneura</taxon>
        <taxon>Panpulmonata</taxon>
        <taxon>Sacoglossa</taxon>
        <taxon>Placobranchoidea</taxon>
        <taxon>Plakobranchidae</taxon>
        <taxon>Elysia</taxon>
    </lineage>
</organism>
<feature type="binding site" evidence="7">
    <location>
        <position position="389"/>
    </location>
    <ligand>
        <name>Zn(2+)</name>
        <dbReference type="ChEBI" id="CHEBI:29105"/>
        <note>catalytic</note>
    </ligand>
</feature>
<dbReference type="Pfam" id="PF01421">
    <property type="entry name" value="Reprolysin"/>
    <property type="match status" value="1"/>
</dbReference>
<feature type="domain" description="Peptidase M12B" evidence="11">
    <location>
        <begin position="254"/>
        <end position="454"/>
    </location>
</feature>
<dbReference type="Gene3D" id="3.40.390.10">
    <property type="entry name" value="Collagenase (Catalytic Domain)"/>
    <property type="match status" value="1"/>
</dbReference>
<dbReference type="EMBL" id="JAWDGP010000750">
    <property type="protein sequence ID" value="KAK3797714.1"/>
    <property type="molecule type" value="Genomic_DNA"/>
</dbReference>
<dbReference type="InterPro" id="IPR034027">
    <property type="entry name" value="Reprolysin_adamalysin"/>
</dbReference>
<accession>A0AAE1E7Y1</accession>
<feature type="compositionally biased region" description="Polar residues" evidence="8">
    <location>
        <begin position="740"/>
        <end position="749"/>
    </location>
</feature>
<dbReference type="InterPro" id="IPR013111">
    <property type="entry name" value="EGF_extracell"/>
</dbReference>
<dbReference type="InterPro" id="IPR018358">
    <property type="entry name" value="Disintegrin_CS"/>
</dbReference>
<dbReference type="GO" id="GO:0004222">
    <property type="term" value="F:metalloendopeptidase activity"/>
    <property type="evidence" value="ECO:0007669"/>
    <property type="project" value="InterPro"/>
</dbReference>
<dbReference type="InterPro" id="IPR000742">
    <property type="entry name" value="EGF"/>
</dbReference>
<feature type="chain" id="PRO_5042167285" evidence="9">
    <location>
        <begin position="24"/>
        <end position="1458"/>
    </location>
</feature>
<feature type="binding site" evidence="7">
    <location>
        <position position="393"/>
    </location>
    <ligand>
        <name>Zn(2+)</name>
        <dbReference type="ChEBI" id="CHEBI:29105"/>
        <note>catalytic</note>
    </ligand>
</feature>
<dbReference type="Proteomes" id="UP001283361">
    <property type="component" value="Unassembled WGS sequence"/>
</dbReference>
<dbReference type="CDD" id="cd04269">
    <property type="entry name" value="ZnMc_adamalysin_II_like"/>
    <property type="match status" value="1"/>
</dbReference>
<dbReference type="Gene3D" id="4.10.70.10">
    <property type="entry name" value="Disintegrin domain"/>
    <property type="match status" value="1"/>
</dbReference>
<dbReference type="FunFam" id="4.10.70.10:FF:000001">
    <property type="entry name" value="Disintegrin and metalloproteinase domain-containing protein 22"/>
    <property type="match status" value="1"/>
</dbReference>
<evidence type="ECO:0000256" key="8">
    <source>
        <dbReference type="SAM" id="MobiDB-lite"/>
    </source>
</evidence>
<feature type="compositionally biased region" description="Acidic residues" evidence="8">
    <location>
        <begin position="940"/>
        <end position="960"/>
    </location>
</feature>
<dbReference type="SUPFAM" id="SSF55486">
    <property type="entry name" value="Metalloproteases ('zincins'), catalytic domain"/>
    <property type="match status" value="1"/>
</dbReference>
<comment type="caution">
    <text evidence="12">The sequence shown here is derived from an EMBL/GenBank/DDBJ whole genome shotgun (WGS) entry which is preliminary data.</text>
</comment>
<keyword evidence="9" id="KW-0732">Signal</keyword>
<dbReference type="InterPro" id="IPR001762">
    <property type="entry name" value="Disintegrin_dom"/>
</dbReference>
<dbReference type="PANTHER" id="PTHR11905">
    <property type="entry name" value="ADAM A DISINTEGRIN AND METALLOPROTEASE DOMAIN"/>
    <property type="match status" value="1"/>
</dbReference>
<gene>
    <name evidence="12" type="ORF">RRG08_054731</name>
</gene>
<evidence type="ECO:0000256" key="7">
    <source>
        <dbReference type="PROSITE-ProRule" id="PRU00276"/>
    </source>
</evidence>
<evidence type="ECO:0000256" key="4">
    <source>
        <dbReference type="ARBA" id="ARBA00023136"/>
    </source>
</evidence>
<feature type="compositionally biased region" description="Polar residues" evidence="8">
    <location>
        <begin position="974"/>
        <end position="985"/>
    </location>
</feature>
<feature type="domain" description="Disintegrin" evidence="10">
    <location>
        <begin position="461"/>
        <end position="549"/>
    </location>
</feature>
<dbReference type="SUPFAM" id="SSF57552">
    <property type="entry name" value="Blood coagulation inhibitor (disintegrin)"/>
    <property type="match status" value="1"/>
</dbReference>
<feature type="compositionally biased region" description="Low complexity" evidence="8">
    <location>
        <begin position="1120"/>
        <end position="1134"/>
    </location>
</feature>
<dbReference type="SMART" id="SM00050">
    <property type="entry name" value="DISIN"/>
    <property type="match status" value="1"/>
</dbReference>
<sequence>METPLTLLFYGLLVLCDTTIITALQETEGISQEGLKPQEVRVNPSSDPESSTIDDYNVKVLDQIGQPGTIVQPLRLENRKRVDLSTRQHKIRHLGTHEHLHHVTLQIVLDGKKHKIKLTRNDELLSSGIVVKHFENFKGIPQQVLTKTIEHCYYHGEVRRDEWSRVAVSTCNGIRGVIQMHNETYVIQPLIKEEGDSHHKHVIFKASTSPDEQCGNSQGLWSPFQELHQGELTRKTKFSKAQREMYHTVNSNQKLLRIAIVLDKLLFMGVKLSHQDAVEYAVDIANIMDLYYRELNFKVALTYLELWSEEDRFPVESQHRALLSRFLHYRNKQLSTDDFDAAFFITGIDLDHKKVGVAIPDSICSDRAVAVIKSGKVFEPQQTATILSHMAGHILGIQHDEDGNCVCNDAFGCIMSTDVLRRQGYHSRMFSTCSHSDLEGGLNTGIASCLWGVPKTQTEFKQVCGNSLIERGEECDCGSPEECKFKDPCCDPSTCLLQPWAQCRSGPCCRNCSFLSNDHMCRSRHSECDVPEFCDGKSGNCPSNTYIQDGHPCAEGEGYCVGGICPTVQKQCQGIWGPSAKAGHGQCFQSFNPTGNFNGHCGKDKETGNYAKCSYNNIMCGLLHCEGGEPSPLYGSDKGFAKTNINANNNEYECKTVHGPAMMNIPHMGMVKDGTKCGHNRICRGNACVQLPFPSSFTCPTSDPALICSGHGVCAPNRKCFCNSGWTSLDCSKISNNTEAAGDTQTSKGSMHPVPAVIKSSSSSSTDKRVGNKGGNSVPMAGLDIAQLPEVNKFGDANTPATAPIHEGGDGISTTLLIIILGTVVAALVLCLGVTLLCYRRRSPSKASQVKEDSKEGKKRGRWNRRKGKKGKKGQSTSEEESELGELAVPPIIVTDPGSAVPGRGILKNSGVRLGSLDRGANEDKDPAKEYMYGSGNGNDNDEDDDDDDDDEDDIDDAEIQDIFGDGGDMCGGSTENMNQLQESASFDFMIPPPPPTLPEPHYYSTLMEPQPQAPPTWRTPLPPQTLSPPQSRIIKLRNLSDFHQRNNIDLSPSPEDEDHPLVGRCPGQQNSRRGNLASSLHSPSSSQGSSSSSGGGGGQACAEPRPSLGSLSQYILGDPSSQQQHQLQQLQPHNNLGRGSPLFHAQDQDMPPPMNPINIRTILGGLHNHSQEHNHHNHHHQHQGYPNNSSTPGSTVSRDSNTSLHLINSSGVANGGESHYGTGTSGYGSEHDPGEQIVMPSLSSRSHSLSRSHSGSPPSYSAVIRTGPNRIQLVPAYGGQEGCRDGEGREIEGIQQELNKLLENLPRIDAGSFIRSPLTQTSAPGTPSMGRAAMSQGSSPGTPLMGLSAVLPQGSSPGTPPMARSTLSQGSFSGSPLLNRQPNKQDSGDSGAPCIDCSLEEIPAHFSDKKTRTGEQSTKKKRPISVAVQGKQGICDTDNGLEDNQTAFVADAMPQKV</sequence>
<evidence type="ECO:0000256" key="5">
    <source>
        <dbReference type="ARBA" id="ARBA00023157"/>
    </source>
</evidence>
<dbReference type="GO" id="GO:0046872">
    <property type="term" value="F:metal ion binding"/>
    <property type="evidence" value="ECO:0007669"/>
    <property type="project" value="UniProtKB-KW"/>
</dbReference>
<comment type="caution">
    <text evidence="7">Lacks conserved residue(s) required for the propagation of feature annotation.</text>
</comment>
<dbReference type="InterPro" id="IPR002870">
    <property type="entry name" value="Peptidase_M12B_N"/>
</dbReference>
<feature type="compositionally biased region" description="Polar residues" evidence="8">
    <location>
        <begin position="1068"/>
        <end position="1078"/>
    </location>
</feature>
<feature type="region of interest" description="Disordered" evidence="8">
    <location>
        <begin position="1314"/>
        <end position="1426"/>
    </location>
</feature>
<feature type="compositionally biased region" description="Polar residues" evidence="8">
    <location>
        <begin position="1366"/>
        <end position="1386"/>
    </location>
</feature>
<dbReference type="Pfam" id="PF07974">
    <property type="entry name" value="EGF_2"/>
    <property type="match status" value="1"/>
</dbReference>
<keyword evidence="2" id="KW-0812">Transmembrane</keyword>
<dbReference type="PANTHER" id="PTHR11905:SF159">
    <property type="entry name" value="ADAM METALLOPROTEASE"/>
    <property type="match status" value="1"/>
</dbReference>
<feature type="binding site" evidence="7">
    <location>
        <position position="399"/>
    </location>
    <ligand>
        <name>Zn(2+)</name>
        <dbReference type="ChEBI" id="CHEBI:29105"/>
        <note>catalytic</note>
    </ligand>
</feature>
<dbReference type="GO" id="GO:0005886">
    <property type="term" value="C:plasma membrane"/>
    <property type="evidence" value="ECO:0007669"/>
    <property type="project" value="UniProtKB-ARBA"/>
</dbReference>
<feature type="compositionally biased region" description="Basic and acidic residues" evidence="8">
    <location>
        <begin position="1403"/>
        <end position="1414"/>
    </location>
</feature>
<keyword evidence="7" id="KW-0479">Metal-binding</keyword>
<dbReference type="Pfam" id="PF00200">
    <property type="entry name" value="Disintegrin"/>
    <property type="match status" value="1"/>
</dbReference>
<feature type="compositionally biased region" description="Low complexity" evidence="8">
    <location>
        <begin position="1079"/>
        <end position="1093"/>
    </location>
</feature>
<dbReference type="GO" id="GO:0006509">
    <property type="term" value="P:membrane protein ectodomain proteolysis"/>
    <property type="evidence" value="ECO:0007669"/>
    <property type="project" value="TreeGrafter"/>
</dbReference>
<evidence type="ECO:0000259" key="10">
    <source>
        <dbReference type="PROSITE" id="PS50214"/>
    </source>
</evidence>
<dbReference type="PROSITE" id="PS01186">
    <property type="entry name" value="EGF_2"/>
    <property type="match status" value="1"/>
</dbReference>
<keyword evidence="3" id="KW-1133">Transmembrane helix</keyword>
<dbReference type="InterPro" id="IPR024079">
    <property type="entry name" value="MetalloPept_cat_dom_sf"/>
</dbReference>
<feature type="region of interest" description="Disordered" evidence="8">
    <location>
        <begin position="740"/>
        <end position="779"/>
    </location>
</feature>
<reference evidence="12" key="1">
    <citation type="journal article" date="2023" name="G3 (Bethesda)">
        <title>A reference genome for the long-term kleptoplast-retaining sea slug Elysia crispata morphotype clarki.</title>
        <authorList>
            <person name="Eastman K.E."/>
            <person name="Pendleton A.L."/>
            <person name="Shaikh M.A."/>
            <person name="Suttiyut T."/>
            <person name="Ogas R."/>
            <person name="Tomko P."/>
            <person name="Gavelis G."/>
            <person name="Widhalm J.R."/>
            <person name="Wisecaver J.H."/>
        </authorList>
    </citation>
    <scope>NUCLEOTIDE SEQUENCE</scope>
    <source>
        <strain evidence="12">ECLA1</strain>
    </source>
</reference>
<feature type="compositionally biased region" description="Basic and acidic residues" evidence="8">
    <location>
        <begin position="920"/>
        <end position="929"/>
    </location>
</feature>
<dbReference type="SMART" id="SM00608">
    <property type="entry name" value="ACR"/>
    <property type="match status" value="1"/>
</dbReference>
<keyword evidence="4" id="KW-0472">Membrane</keyword>
<feature type="compositionally biased region" description="Basic residues" evidence="8">
    <location>
        <begin position="857"/>
        <end position="873"/>
    </location>
</feature>
<evidence type="ECO:0000256" key="3">
    <source>
        <dbReference type="ARBA" id="ARBA00022989"/>
    </source>
</evidence>
<evidence type="ECO:0000313" key="12">
    <source>
        <dbReference type="EMBL" id="KAK3797714.1"/>
    </source>
</evidence>
<evidence type="ECO:0000256" key="2">
    <source>
        <dbReference type="ARBA" id="ARBA00022692"/>
    </source>
</evidence>
<dbReference type="Pfam" id="PF08516">
    <property type="entry name" value="ADAM_CR"/>
    <property type="match status" value="1"/>
</dbReference>
<name>A0AAE1E7Y1_9GAST</name>
<comment type="subcellular location">
    <subcellularLocation>
        <location evidence="1">Membrane</location>
        <topology evidence="1">Single-pass type I membrane protein</topology>
    </subcellularLocation>
</comment>
<keyword evidence="5 6" id="KW-1015">Disulfide bond</keyword>
<feature type="region of interest" description="Disordered" evidence="8">
    <location>
        <begin position="843"/>
        <end position="1265"/>
    </location>
</feature>
<dbReference type="PROSITE" id="PS50214">
    <property type="entry name" value="DISINTEGRIN_2"/>
    <property type="match status" value="1"/>
</dbReference>
<feature type="compositionally biased region" description="Polar residues" evidence="8">
    <location>
        <begin position="1185"/>
        <end position="1213"/>
    </location>
</feature>
<proteinExistence type="predicted"/>
<dbReference type="InterPro" id="IPR001590">
    <property type="entry name" value="Peptidase_M12B"/>
</dbReference>
<dbReference type="Pfam" id="PF01562">
    <property type="entry name" value="Pep_M12B_propep"/>
    <property type="match status" value="1"/>
</dbReference>
<dbReference type="PROSITE" id="PS50215">
    <property type="entry name" value="ADAM_MEPRO"/>
    <property type="match status" value="1"/>
</dbReference>
<evidence type="ECO:0000313" key="13">
    <source>
        <dbReference type="Proteomes" id="UP001283361"/>
    </source>
</evidence>
<keyword evidence="13" id="KW-1185">Reference proteome</keyword>
<feature type="compositionally biased region" description="Low complexity" evidence="8">
    <location>
        <begin position="1242"/>
        <end position="1262"/>
    </location>
</feature>